<dbReference type="PANTHER" id="PTHR22683">
    <property type="entry name" value="SPORULATION PROTEIN RELATED"/>
    <property type="match status" value="1"/>
</dbReference>
<dbReference type="InterPro" id="IPR003593">
    <property type="entry name" value="AAA+_ATPase"/>
</dbReference>
<feature type="domain" description="FHA" evidence="6">
    <location>
        <begin position="115"/>
        <end position="164"/>
    </location>
</feature>
<name>A0ABW1JJ79_9ACTN</name>
<feature type="binding site" evidence="4">
    <location>
        <begin position="663"/>
        <end position="670"/>
    </location>
    <ligand>
        <name>ATP</name>
        <dbReference type="ChEBI" id="CHEBI:30616"/>
    </ligand>
</feature>
<dbReference type="RefSeq" id="WP_345717553.1">
    <property type="nucleotide sequence ID" value="NZ_BAABFP010000007.1"/>
</dbReference>
<dbReference type="SUPFAM" id="SSF49879">
    <property type="entry name" value="SMAD/FHA domain"/>
    <property type="match status" value="1"/>
</dbReference>
<feature type="binding site" evidence="4">
    <location>
        <begin position="978"/>
        <end position="985"/>
    </location>
    <ligand>
        <name>ATP</name>
        <dbReference type="ChEBI" id="CHEBI:30616"/>
    </ligand>
</feature>
<dbReference type="Pfam" id="PF01580">
    <property type="entry name" value="FtsK_SpoIIIE"/>
    <property type="match status" value="1"/>
</dbReference>
<dbReference type="EMBL" id="JBHSRD010000008">
    <property type="protein sequence ID" value="MFC6009025.1"/>
    <property type="molecule type" value="Genomic_DNA"/>
</dbReference>
<dbReference type="SMART" id="SM00240">
    <property type="entry name" value="FHA"/>
    <property type="match status" value="1"/>
</dbReference>
<evidence type="ECO:0000256" key="3">
    <source>
        <dbReference type="ARBA" id="ARBA00022840"/>
    </source>
</evidence>
<organism evidence="8 9">
    <name type="scientific">Angustibacter luteus</name>
    <dbReference type="NCBI Taxonomy" id="658456"/>
    <lineage>
        <taxon>Bacteria</taxon>
        <taxon>Bacillati</taxon>
        <taxon>Actinomycetota</taxon>
        <taxon>Actinomycetes</taxon>
        <taxon>Kineosporiales</taxon>
        <taxon>Kineosporiaceae</taxon>
    </lineage>
</organism>
<dbReference type="InterPro" id="IPR032030">
    <property type="entry name" value="YscD_cytoplasmic_dom"/>
</dbReference>
<evidence type="ECO:0000259" key="7">
    <source>
        <dbReference type="PROSITE" id="PS50901"/>
    </source>
</evidence>
<dbReference type="PANTHER" id="PTHR22683:SF1">
    <property type="entry name" value="TYPE VII SECRETION SYSTEM PROTEIN ESSC"/>
    <property type="match status" value="1"/>
</dbReference>
<dbReference type="Gene3D" id="2.60.200.20">
    <property type="match status" value="1"/>
</dbReference>
<dbReference type="InterPro" id="IPR008984">
    <property type="entry name" value="SMAD_FHA_dom_sf"/>
</dbReference>
<dbReference type="PROSITE" id="PS50006">
    <property type="entry name" value="FHA_DOMAIN"/>
    <property type="match status" value="1"/>
</dbReference>
<comment type="caution">
    <text evidence="8">The sequence shown here is derived from an EMBL/GenBank/DDBJ whole genome shotgun (WGS) entry which is preliminary data.</text>
</comment>
<evidence type="ECO:0000259" key="6">
    <source>
        <dbReference type="PROSITE" id="PS50006"/>
    </source>
</evidence>
<evidence type="ECO:0000256" key="5">
    <source>
        <dbReference type="SAM" id="MobiDB-lite"/>
    </source>
</evidence>
<evidence type="ECO:0000313" key="8">
    <source>
        <dbReference type="EMBL" id="MFC6009025.1"/>
    </source>
</evidence>
<proteinExistence type="predicted"/>
<dbReference type="InterPro" id="IPR027417">
    <property type="entry name" value="P-loop_NTPase"/>
</dbReference>
<dbReference type="PROSITE" id="PS50901">
    <property type="entry name" value="FTSK"/>
    <property type="match status" value="2"/>
</dbReference>
<evidence type="ECO:0000256" key="1">
    <source>
        <dbReference type="ARBA" id="ARBA00022553"/>
    </source>
</evidence>
<keyword evidence="9" id="KW-1185">Reference proteome</keyword>
<dbReference type="InterPro" id="IPR002543">
    <property type="entry name" value="FtsK_dom"/>
</dbReference>
<keyword evidence="3 4" id="KW-0067">ATP-binding</keyword>
<protein>
    <submittedName>
        <fullName evidence="8">FtsK/SpoIIIE domain-containing protein</fullName>
    </submittedName>
</protein>
<dbReference type="InterPro" id="IPR050206">
    <property type="entry name" value="FtsK/SpoIIIE/SftA"/>
</dbReference>
<reference evidence="9" key="1">
    <citation type="journal article" date="2019" name="Int. J. Syst. Evol. Microbiol.">
        <title>The Global Catalogue of Microorganisms (GCM) 10K type strain sequencing project: providing services to taxonomists for standard genome sequencing and annotation.</title>
        <authorList>
            <consortium name="The Broad Institute Genomics Platform"/>
            <consortium name="The Broad Institute Genome Sequencing Center for Infectious Disease"/>
            <person name="Wu L."/>
            <person name="Ma J."/>
        </authorList>
    </citation>
    <scope>NUCLEOTIDE SEQUENCE [LARGE SCALE GENOMIC DNA]</scope>
    <source>
        <strain evidence="9">KACC 14249</strain>
    </source>
</reference>
<keyword evidence="2 4" id="KW-0547">Nucleotide-binding</keyword>
<dbReference type="Pfam" id="PF16697">
    <property type="entry name" value="Yop-YscD_cpl"/>
    <property type="match status" value="1"/>
</dbReference>
<dbReference type="InterPro" id="IPR000253">
    <property type="entry name" value="FHA_dom"/>
</dbReference>
<accession>A0ABW1JJ79</accession>
<keyword evidence="1" id="KW-0597">Phosphoprotein</keyword>
<evidence type="ECO:0000256" key="2">
    <source>
        <dbReference type="ARBA" id="ARBA00022741"/>
    </source>
</evidence>
<feature type="region of interest" description="Disordered" evidence="5">
    <location>
        <begin position="152"/>
        <end position="172"/>
    </location>
</feature>
<gene>
    <name evidence="8" type="ORF">ACFQDO_17965</name>
</gene>
<dbReference type="Proteomes" id="UP001596189">
    <property type="component" value="Unassembled WGS sequence"/>
</dbReference>
<dbReference type="SMART" id="SM00382">
    <property type="entry name" value="AAA"/>
    <property type="match status" value="3"/>
</dbReference>
<dbReference type="Gene3D" id="3.40.50.300">
    <property type="entry name" value="P-loop containing nucleotide triphosphate hydrolases"/>
    <property type="match status" value="3"/>
</dbReference>
<evidence type="ECO:0000256" key="4">
    <source>
        <dbReference type="PROSITE-ProRule" id="PRU00289"/>
    </source>
</evidence>
<evidence type="ECO:0000313" key="9">
    <source>
        <dbReference type="Proteomes" id="UP001596189"/>
    </source>
</evidence>
<dbReference type="CDD" id="cd00060">
    <property type="entry name" value="FHA"/>
    <property type="match status" value="1"/>
</dbReference>
<feature type="domain" description="FtsK" evidence="7">
    <location>
        <begin position="645"/>
        <end position="837"/>
    </location>
</feature>
<sequence>MNPLRCTVIDARSPASALDVDVRAPAGTLLGEVSGALLGQVGAGADSALTIRGRRLPPDLALGTPPLVEGVLLVAVPAGAATERRAGERTAGVLELCVVAGPDAGRRIPLQPGPHTIGRGGAADLQLADPSVSRLHLRIRVDPGGTVVHDLGSSNGSLLDGEPVGPTGRQVRPGQRIRVGESTLVVRVTGSAPASLRGDGNGGIEVNRAPRTDLTVEPTRISRPAAPTPPAPTRIPWIAVALPLLLCVPMALLLHQPTYLAFGLLGPVAMLSTTVAERLGRGRRHRSEQAAWKVRDDAADQARLAALRDELERRRALAGDAAELSETVHQPTARLWQRGPGDDDLLSVVLGARRCRSSVRVGTGQVSGEADGELQWLDDAPATLPLDRAQHLGLAGDEARVTALGRYLVGQLAGRCSPRGVRLAVIGPATTWSWARWLPHRFAGSLVDLEHEVQRRIERADGRSTRRPAGQPRGAEAAIVVLLDLRATARGAAGGNPVGQDPALATVLRHGPAVGVHTICLAGSASELPSECGLSITLPSSGPASTRGLGGLGTDGADNAHGADGDGAGWDLAPDGVGAAWADELARALAPFREATPEPAGGDSLPVSVALTSLLDVDAADPAALADSWRRSPRSTTVTLGAGRDGRVCVDLLADGPHTLVAGTTGAGKSELLLTLVTSLALGNRPDELSFVLVDYKGGAAFRRCADLPHVLGVVSDLDGHLAARALTALQAELTRRERLLAEVGAADLGAYQRWCDDEPGRPALARLVLVIDEFRLLAGELPDFLDGLVRLAAVGRSLGVHLVLATQRPAGIVTADIKANVNLRICLRVRDRVDSEDVLDAADAAVLPDGVPGRGLFRAGSKSLTAFQTALAGGTAHGPRISRPLVLPAGHPVPVDPHADELAALVRSMRAASALVGAEPPPSPWLPPLPEQLASADLRGAAAGGAPAWGLADLPVEGRQEPFGWDPLVDSHLAISGAPRTGRTNALLALATALLASPEGHHVHVVDAAGGALARALDPGARPSLPQLGTVLTGEPATVVARLVDRLSSQLNDRRGPGTERPGRATVLLVDGWESLAEGLERVDHGRGLDALLSLVRDGERAGLRLVVAGGRAVLTSRIGSLVGQRLLLRPTDPTDLLLAGVPTSAVPSRLPAGRVIHLPGGRQVQLVRADGEQLRATLAASPTAASGLAERALRLRRLPDLLHLTELDAWDGAGVLLGVGGDEALPVAVDPAVHRRWVVLGPAGSGRSQVLAVVARQLHARGRRVIALAPLGGPLHEGGWPTATDGPELLRLLMARPADPVAGACVLVDDAERVAHDPAVAGALEQLARDPGPHCLALALRTEAGHLPVSAPFVAAALRQRTGVLLGPHSPHDGDPFGVRVEPVESAAPGRGVLVLRGATTAVQVAL</sequence>
<feature type="domain" description="FtsK" evidence="7">
    <location>
        <begin position="961"/>
        <end position="1139"/>
    </location>
</feature>
<dbReference type="SUPFAM" id="SSF52540">
    <property type="entry name" value="P-loop containing nucleoside triphosphate hydrolases"/>
    <property type="match status" value="3"/>
</dbReference>
<dbReference type="CDD" id="cd01127">
    <property type="entry name" value="TrwB_TraG_TraD_VirD4"/>
    <property type="match status" value="1"/>
</dbReference>